<feature type="region of interest" description="Disordered" evidence="7">
    <location>
        <begin position="347"/>
        <end position="413"/>
    </location>
</feature>
<dbReference type="PROSITE" id="PS50005">
    <property type="entry name" value="TPR"/>
    <property type="match status" value="1"/>
</dbReference>
<dbReference type="GO" id="GO:0005829">
    <property type="term" value="C:cytosol"/>
    <property type="evidence" value="ECO:0007669"/>
    <property type="project" value="TreeGrafter"/>
</dbReference>
<evidence type="ECO:0000256" key="6">
    <source>
        <dbReference type="SAM" id="Coils"/>
    </source>
</evidence>
<dbReference type="PANTHER" id="PTHR45984:SF1">
    <property type="entry name" value="SPAG1 AXONEMAL DYNEIN ASSEMBLY FACTOR"/>
    <property type="match status" value="1"/>
</dbReference>
<keyword evidence="3" id="KW-0677">Repeat</keyword>
<dbReference type="GO" id="GO:0006626">
    <property type="term" value="P:protein targeting to mitochondrion"/>
    <property type="evidence" value="ECO:0007669"/>
    <property type="project" value="TreeGrafter"/>
</dbReference>
<sequence>MTVERAMPSSNAEVDYFSLHNRKKREIHVEMLDYGFVEKCSDLDELKGILALLRSGKEGRYPQLEKATEDRILAVLPPNERQRIMRMRVTPSSKELLNEKEQLCAWTQEIDAKSLTISKARPATRKLPPVRGSATEVTVIAKEKTRNQDPMKSERQNQPAPIPAYDFRAWEKYDVNKALAEIDEEEQQRQEQARLQREQIKRREAERKKEIASLPAYVNLDELSSEEKEVCALYEKQKGNECFKVGENEDAILYYTRSLAFDDTNAVVYSNRAMAYLRTKSFVAAENDCSRAISLDPIYVKAWVRRGMTRFRRGKYETAVADFKEALRLDPNNREVEKLLKKTQEKWQEVDGTVGESEAKSSEPSESSEPTQTKFKRMEIAQDTSSDEDDDDDDDDHQNQADNDVPRFEILED</sequence>
<proteinExistence type="predicted"/>
<protein>
    <submittedName>
        <fullName evidence="8">Uncharacterized protein</fullName>
    </submittedName>
</protein>
<evidence type="ECO:0000256" key="1">
    <source>
        <dbReference type="ARBA" id="ARBA00004496"/>
    </source>
</evidence>
<dbReference type="InterPro" id="IPR051982">
    <property type="entry name" value="CiliaryAsmbly_MitoImport"/>
</dbReference>
<dbReference type="SMART" id="SM00028">
    <property type="entry name" value="TPR"/>
    <property type="match status" value="3"/>
</dbReference>
<comment type="subcellular location">
    <subcellularLocation>
        <location evidence="1">Cytoplasm</location>
    </subcellularLocation>
</comment>
<dbReference type="Proteomes" id="UP001146120">
    <property type="component" value="Unassembled WGS sequence"/>
</dbReference>
<dbReference type="InterPro" id="IPR011990">
    <property type="entry name" value="TPR-like_helical_dom_sf"/>
</dbReference>
<reference evidence="8" key="2">
    <citation type="journal article" date="2023" name="Microbiol Resour">
        <title>Decontamination and Annotation of the Draft Genome Sequence of the Oomycete Lagenidium giganteum ARSEF 373.</title>
        <authorList>
            <person name="Morgan W.R."/>
            <person name="Tartar A."/>
        </authorList>
    </citation>
    <scope>NUCLEOTIDE SEQUENCE</scope>
    <source>
        <strain evidence="8">ARSEF 373</strain>
    </source>
</reference>
<feature type="compositionally biased region" description="Basic and acidic residues" evidence="7">
    <location>
        <begin position="404"/>
        <end position="413"/>
    </location>
</feature>
<organism evidence="8 9">
    <name type="scientific">Lagenidium giganteum</name>
    <dbReference type="NCBI Taxonomy" id="4803"/>
    <lineage>
        <taxon>Eukaryota</taxon>
        <taxon>Sar</taxon>
        <taxon>Stramenopiles</taxon>
        <taxon>Oomycota</taxon>
        <taxon>Peronosporomycetes</taxon>
        <taxon>Pythiales</taxon>
        <taxon>Pythiaceae</taxon>
    </lineage>
</organism>
<dbReference type="PROSITE" id="PS50293">
    <property type="entry name" value="TPR_REGION"/>
    <property type="match status" value="1"/>
</dbReference>
<accession>A0AAV2Z6V5</accession>
<reference evidence="8" key="1">
    <citation type="submission" date="2022-11" db="EMBL/GenBank/DDBJ databases">
        <authorList>
            <person name="Morgan W.R."/>
            <person name="Tartar A."/>
        </authorList>
    </citation>
    <scope>NUCLEOTIDE SEQUENCE</scope>
    <source>
        <strain evidence="8">ARSEF 373</strain>
    </source>
</reference>
<keyword evidence="6" id="KW-0175">Coiled coil</keyword>
<dbReference type="Pfam" id="PF00515">
    <property type="entry name" value="TPR_1"/>
    <property type="match status" value="1"/>
</dbReference>
<dbReference type="SUPFAM" id="SSF48452">
    <property type="entry name" value="TPR-like"/>
    <property type="match status" value="1"/>
</dbReference>
<keyword evidence="2" id="KW-0963">Cytoplasm</keyword>
<feature type="coiled-coil region" evidence="6">
    <location>
        <begin position="175"/>
        <end position="208"/>
    </location>
</feature>
<evidence type="ECO:0000256" key="2">
    <source>
        <dbReference type="ARBA" id="ARBA00022490"/>
    </source>
</evidence>
<evidence type="ECO:0000313" key="9">
    <source>
        <dbReference type="Proteomes" id="UP001146120"/>
    </source>
</evidence>
<dbReference type="Gene3D" id="1.25.40.10">
    <property type="entry name" value="Tetratricopeptide repeat domain"/>
    <property type="match status" value="1"/>
</dbReference>
<evidence type="ECO:0000256" key="5">
    <source>
        <dbReference type="PROSITE-ProRule" id="PRU00339"/>
    </source>
</evidence>
<feature type="compositionally biased region" description="Acidic residues" evidence="7">
    <location>
        <begin position="385"/>
        <end position="396"/>
    </location>
</feature>
<feature type="repeat" description="TPR" evidence="5">
    <location>
        <begin position="300"/>
        <end position="333"/>
    </location>
</feature>
<dbReference type="GO" id="GO:0031072">
    <property type="term" value="F:heat shock protein binding"/>
    <property type="evidence" value="ECO:0007669"/>
    <property type="project" value="TreeGrafter"/>
</dbReference>
<dbReference type="EMBL" id="DAKRPA010000037">
    <property type="protein sequence ID" value="DBA02041.1"/>
    <property type="molecule type" value="Genomic_DNA"/>
</dbReference>
<dbReference type="InterPro" id="IPR019734">
    <property type="entry name" value="TPR_rpt"/>
</dbReference>
<gene>
    <name evidence="8" type="ORF">N0F65_000288</name>
</gene>
<comment type="caution">
    <text evidence="8">The sequence shown here is derived from an EMBL/GenBank/DDBJ whole genome shotgun (WGS) entry which is preliminary data.</text>
</comment>
<keyword evidence="9" id="KW-1185">Reference proteome</keyword>
<dbReference type="PANTHER" id="PTHR45984">
    <property type="entry name" value="RNA (RNA) POLYMERASE II ASSOCIATED PROTEIN HOMOLOG"/>
    <property type="match status" value="1"/>
</dbReference>
<evidence type="ECO:0000313" key="8">
    <source>
        <dbReference type="EMBL" id="DBA02041.1"/>
    </source>
</evidence>
<evidence type="ECO:0000256" key="4">
    <source>
        <dbReference type="ARBA" id="ARBA00022803"/>
    </source>
</evidence>
<dbReference type="AlphaFoldDB" id="A0AAV2Z6V5"/>
<evidence type="ECO:0000256" key="3">
    <source>
        <dbReference type="ARBA" id="ARBA00022737"/>
    </source>
</evidence>
<dbReference type="GO" id="GO:0005739">
    <property type="term" value="C:mitochondrion"/>
    <property type="evidence" value="ECO:0007669"/>
    <property type="project" value="TreeGrafter"/>
</dbReference>
<name>A0AAV2Z6V5_9STRA</name>
<keyword evidence="4 5" id="KW-0802">TPR repeat</keyword>
<evidence type="ECO:0000256" key="7">
    <source>
        <dbReference type="SAM" id="MobiDB-lite"/>
    </source>
</evidence>